<evidence type="ECO:0000256" key="4">
    <source>
        <dbReference type="ARBA" id="ARBA00022692"/>
    </source>
</evidence>
<keyword evidence="4 11" id="KW-0812">Transmembrane</keyword>
<dbReference type="Pfam" id="PF00015">
    <property type="entry name" value="MCPsignal"/>
    <property type="match status" value="1"/>
</dbReference>
<keyword evidence="6 11" id="KW-0472">Membrane</keyword>
<evidence type="ECO:0000313" key="15">
    <source>
        <dbReference type="Proteomes" id="UP000800303"/>
    </source>
</evidence>
<dbReference type="PANTHER" id="PTHR32089">
    <property type="entry name" value="METHYL-ACCEPTING CHEMOTAXIS PROTEIN MCPB"/>
    <property type="match status" value="1"/>
</dbReference>
<dbReference type="EMBL" id="JAAFGS010000003">
    <property type="protein sequence ID" value="NGZ75591.1"/>
    <property type="molecule type" value="Genomic_DNA"/>
</dbReference>
<keyword evidence="10" id="KW-0175">Coiled coil</keyword>
<evidence type="ECO:0000256" key="9">
    <source>
        <dbReference type="PROSITE-ProRule" id="PRU00284"/>
    </source>
</evidence>
<keyword evidence="15" id="KW-1185">Reference proteome</keyword>
<feature type="domain" description="Methyl-accepting transducer" evidence="12">
    <location>
        <begin position="395"/>
        <end position="631"/>
    </location>
</feature>
<dbReference type="Gene3D" id="3.30.450.20">
    <property type="entry name" value="PAS domain"/>
    <property type="match status" value="1"/>
</dbReference>
<evidence type="ECO:0000259" key="13">
    <source>
        <dbReference type="PROSITE" id="PS50885"/>
    </source>
</evidence>
<dbReference type="CDD" id="cd12913">
    <property type="entry name" value="PDC1_MCP_like"/>
    <property type="match status" value="1"/>
</dbReference>
<protein>
    <submittedName>
        <fullName evidence="14">Methyl-accepting chemotaxis protein</fullName>
    </submittedName>
</protein>
<feature type="transmembrane region" description="Helical" evidence="11">
    <location>
        <begin position="300"/>
        <end position="323"/>
    </location>
</feature>
<dbReference type="Pfam" id="PF00672">
    <property type="entry name" value="HAMP"/>
    <property type="match status" value="1"/>
</dbReference>
<dbReference type="SUPFAM" id="SSF58104">
    <property type="entry name" value="Methyl-accepting chemotaxis protein (MCP) signaling domain"/>
    <property type="match status" value="1"/>
</dbReference>
<evidence type="ECO:0000256" key="5">
    <source>
        <dbReference type="ARBA" id="ARBA00022989"/>
    </source>
</evidence>
<dbReference type="RefSeq" id="WP_166274012.1">
    <property type="nucleotide sequence ID" value="NZ_JAAFGS010000003.1"/>
</dbReference>
<evidence type="ECO:0000256" key="2">
    <source>
        <dbReference type="ARBA" id="ARBA00022475"/>
    </source>
</evidence>
<dbReference type="InterPro" id="IPR033479">
    <property type="entry name" value="dCache_1"/>
</dbReference>
<dbReference type="Gene3D" id="6.10.340.10">
    <property type="match status" value="1"/>
</dbReference>
<dbReference type="SMART" id="SM00304">
    <property type="entry name" value="HAMP"/>
    <property type="match status" value="1"/>
</dbReference>
<accession>A0ABX0F3Q3</accession>
<dbReference type="Proteomes" id="UP000800303">
    <property type="component" value="Unassembled WGS sequence"/>
</dbReference>
<dbReference type="InterPro" id="IPR004089">
    <property type="entry name" value="MCPsignal_dom"/>
</dbReference>
<dbReference type="PROSITE" id="PS50111">
    <property type="entry name" value="CHEMOTAXIS_TRANSDUC_2"/>
    <property type="match status" value="1"/>
</dbReference>
<evidence type="ECO:0000256" key="10">
    <source>
        <dbReference type="SAM" id="Coils"/>
    </source>
</evidence>
<dbReference type="Gene3D" id="1.10.287.950">
    <property type="entry name" value="Methyl-accepting chemotaxis protein"/>
    <property type="match status" value="1"/>
</dbReference>
<keyword evidence="7 9" id="KW-0807">Transducer</keyword>
<sequence>MRVKSIKAKTLLLILPLLLVIVIGVSAAVIFKSHGLLLQQTEIGMQEQLGNTAQSIQNRIASHGRVPETLAKSIQGHYKKLSLTDYDAALENALDINKDTFGVGIYFEPRLYAPGTEFFSSYAFREQDQIKVTHDYSDPGYNYPEQPWYKLAVDQKEIKYTDPFYDDTTQTTMVTAAVPVYDGQDRFVAVTTGDINLNTVQNIVSETHVGSSGWAFMLGRDGTYLAGPDTDKVMKAKLQDDPDPALSALAKTILQDGEGSAFYDSPDGIVHVYFAKLEQTDWIVALALPDAELKEKINSMLLQALIFLLVGTVLIVAVILLYARNLTAHTARVNSMAEHLARGDFTYTIAVKTQDEFGKMAENLNGTSELLRKMMGKVTEHSLHVASTAEELTASADETKAAAEDISNTIQEVAAGAEQQLKGTRESATSLEELAAGIQRISESSSALHEASRHTSEQAAQGNEIIQQAVRDMGEANRAVSLTSEHMEQLRTRSIDIGNIIDVISGISTQTNLLSLNAGIEAARAGEHGRGFAVVAAEIGKLAEKTTDSAQKVREIIEEMQGDTRSAALSVENGTKAVYSSTALVEDAGKAFTGIVEEIRQIVHQILEVSTVSEQMSAGSQQISATMEELARISGDASDATQNVAAANEQQQAAMEEVSFSAKSLSTMVQELQELLEQFKI</sequence>
<proteinExistence type="inferred from homology"/>
<dbReference type="PANTHER" id="PTHR32089:SF112">
    <property type="entry name" value="LYSOZYME-LIKE PROTEIN-RELATED"/>
    <property type="match status" value="1"/>
</dbReference>
<name>A0ABX0F3Q3_9BACL</name>
<evidence type="ECO:0000256" key="1">
    <source>
        <dbReference type="ARBA" id="ARBA00004651"/>
    </source>
</evidence>
<evidence type="ECO:0000313" key="14">
    <source>
        <dbReference type="EMBL" id="NGZ75591.1"/>
    </source>
</evidence>
<keyword evidence="2" id="KW-1003">Cell membrane</keyword>
<feature type="coiled-coil region" evidence="10">
    <location>
        <begin position="389"/>
        <end position="434"/>
    </location>
</feature>
<dbReference type="CDD" id="cd06225">
    <property type="entry name" value="HAMP"/>
    <property type="match status" value="1"/>
</dbReference>
<evidence type="ECO:0000256" key="11">
    <source>
        <dbReference type="SAM" id="Phobius"/>
    </source>
</evidence>
<dbReference type="InterPro" id="IPR029151">
    <property type="entry name" value="Sensor-like_sf"/>
</dbReference>
<reference evidence="14 15" key="1">
    <citation type="submission" date="2020-01" db="EMBL/GenBank/DDBJ databases">
        <title>Polyphasic characterisation and genomic insights into a novel alkali tolerant bacterium VR-M41.</title>
        <authorList>
            <person name="Vemuluri V.R."/>
        </authorList>
    </citation>
    <scope>NUCLEOTIDE SEQUENCE [LARGE SCALE GENOMIC DNA]</scope>
    <source>
        <strain evidence="14 15">VR-M41</strain>
    </source>
</reference>
<dbReference type="CDD" id="cd12912">
    <property type="entry name" value="PDC2_MCP_like"/>
    <property type="match status" value="1"/>
</dbReference>
<gene>
    <name evidence="14" type="ORF">GYN08_09670</name>
</gene>
<dbReference type="Pfam" id="PF02743">
    <property type="entry name" value="dCache_1"/>
    <property type="match status" value="1"/>
</dbReference>
<dbReference type="InterPro" id="IPR003660">
    <property type="entry name" value="HAMP_dom"/>
</dbReference>
<keyword evidence="5 11" id="KW-1133">Transmembrane helix</keyword>
<keyword evidence="3" id="KW-0145">Chemotaxis</keyword>
<comment type="subcellular location">
    <subcellularLocation>
        <location evidence="1">Cell membrane</location>
        <topology evidence="1">Multi-pass membrane protein</topology>
    </subcellularLocation>
</comment>
<comment type="similarity">
    <text evidence="8">Belongs to the methyl-accepting chemotaxis (MCP) protein family.</text>
</comment>
<evidence type="ECO:0000256" key="7">
    <source>
        <dbReference type="ARBA" id="ARBA00023224"/>
    </source>
</evidence>
<dbReference type="PROSITE" id="PS50885">
    <property type="entry name" value="HAMP"/>
    <property type="match status" value="1"/>
</dbReference>
<comment type="caution">
    <text evidence="14">The sequence shown here is derived from an EMBL/GenBank/DDBJ whole genome shotgun (WGS) entry which is preliminary data.</text>
</comment>
<evidence type="ECO:0000259" key="12">
    <source>
        <dbReference type="PROSITE" id="PS50111"/>
    </source>
</evidence>
<feature type="domain" description="HAMP" evidence="13">
    <location>
        <begin position="324"/>
        <end position="376"/>
    </location>
</feature>
<dbReference type="SUPFAM" id="SSF103190">
    <property type="entry name" value="Sensory domain-like"/>
    <property type="match status" value="1"/>
</dbReference>
<dbReference type="CDD" id="cd11386">
    <property type="entry name" value="MCP_signal"/>
    <property type="match status" value="1"/>
</dbReference>
<organism evidence="14 15">
    <name type="scientific">Saccharibacillus alkalitolerans</name>
    <dbReference type="NCBI Taxonomy" id="2705290"/>
    <lineage>
        <taxon>Bacteria</taxon>
        <taxon>Bacillati</taxon>
        <taxon>Bacillota</taxon>
        <taxon>Bacilli</taxon>
        <taxon>Bacillales</taxon>
        <taxon>Paenibacillaceae</taxon>
        <taxon>Saccharibacillus</taxon>
    </lineage>
</organism>
<dbReference type="SMART" id="SM00283">
    <property type="entry name" value="MA"/>
    <property type="match status" value="1"/>
</dbReference>
<evidence type="ECO:0000256" key="8">
    <source>
        <dbReference type="ARBA" id="ARBA00029447"/>
    </source>
</evidence>
<evidence type="ECO:0000256" key="3">
    <source>
        <dbReference type="ARBA" id="ARBA00022500"/>
    </source>
</evidence>
<evidence type="ECO:0000256" key="6">
    <source>
        <dbReference type="ARBA" id="ARBA00023136"/>
    </source>
</evidence>